<dbReference type="InterPro" id="IPR029061">
    <property type="entry name" value="THDP-binding"/>
</dbReference>
<evidence type="ECO:0000313" key="3">
    <source>
        <dbReference type="EMBL" id="OGD75266.1"/>
    </source>
</evidence>
<dbReference type="InterPro" id="IPR011766">
    <property type="entry name" value="TPP_enzyme_TPP-bd"/>
</dbReference>
<dbReference type="EMBL" id="MFAF01000079">
    <property type="protein sequence ID" value="OGD75266.1"/>
    <property type="molecule type" value="Genomic_DNA"/>
</dbReference>
<organism evidence="3 4">
    <name type="scientific">Candidatus Coatesbacteria bacterium RBG_13_66_14</name>
    <dbReference type="NCBI Taxonomy" id="1817816"/>
    <lineage>
        <taxon>Bacteria</taxon>
        <taxon>Candidatus Coatesiibacteriota</taxon>
    </lineage>
</organism>
<dbReference type="Gene3D" id="3.40.50.970">
    <property type="match status" value="1"/>
</dbReference>
<protein>
    <submittedName>
        <fullName evidence="3">Pyruvate ferredoxin oxidoreductase</fullName>
    </submittedName>
</protein>
<name>A0A1F5F6Q4_9BACT</name>
<dbReference type="AlphaFoldDB" id="A0A1F5F6Q4"/>
<evidence type="ECO:0000256" key="1">
    <source>
        <dbReference type="ARBA" id="ARBA00023002"/>
    </source>
</evidence>
<sequence>MASFKEIALTTRQRLSGGHRMCAGCGATMLMRQVLHSLDPEDEVVVTAATGCMEVSTTIYPYTAWRCSYIHNAFENSAATCSGVETAYRALKKKGKIAHNFKFLAFGGDGGTYDIGLQSLSGAMERGHDMVYICYDNEGYMNTGYQRSGSTPHGASTTTAPAGKVSYGKPQFNKDLTGILVAHRLPYVAQAIPAKPNDLLKKARTAFYTKGPCFINILSPCIPGWKISPNETVQTGLLAVDTCFWPLYEVVDGEWKLNFKPKEKKPVVDWLMGQGRFRHLFKPELRQDVIDEIQAEIDRRWHDLLVKCGEGA</sequence>
<evidence type="ECO:0000259" key="2">
    <source>
        <dbReference type="Pfam" id="PF02775"/>
    </source>
</evidence>
<keyword evidence="3" id="KW-0670">Pyruvate</keyword>
<reference evidence="3 4" key="1">
    <citation type="journal article" date="2016" name="Nat. Commun.">
        <title>Thousands of microbial genomes shed light on interconnected biogeochemical processes in an aquifer system.</title>
        <authorList>
            <person name="Anantharaman K."/>
            <person name="Brown C.T."/>
            <person name="Hug L.A."/>
            <person name="Sharon I."/>
            <person name="Castelle C.J."/>
            <person name="Probst A.J."/>
            <person name="Thomas B.C."/>
            <person name="Singh A."/>
            <person name="Wilkins M.J."/>
            <person name="Karaoz U."/>
            <person name="Brodie E.L."/>
            <person name="Williams K.H."/>
            <person name="Hubbard S.S."/>
            <person name="Banfield J.F."/>
        </authorList>
    </citation>
    <scope>NUCLEOTIDE SEQUENCE [LARGE SCALE GENOMIC DNA]</scope>
</reference>
<dbReference type="GO" id="GO:0030976">
    <property type="term" value="F:thiamine pyrophosphate binding"/>
    <property type="evidence" value="ECO:0007669"/>
    <property type="project" value="InterPro"/>
</dbReference>
<comment type="caution">
    <text evidence="3">The sequence shown here is derived from an EMBL/GenBank/DDBJ whole genome shotgun (WGS) entry which is preliminary data.</text>
</comment>
<keyword evidence="1" id="KW-0560">Oxidoreductase</keyword>
<dbReference type="PANTHER" id="PTHR42897:SF2">
    <property type="entry name" value="PYRUVATE SYNTHASE SUBUNIT PORB"/>
    <property type="match status" value="1"/>
</dbReference>
<gene>
    <name evidence="3" type="ORF">A2Y64_04275</name>
</gene>
<dbReference type="GO" id="GO:0016491">
    <property type="term" value="F:oxidoreductase activity"/>
    <property type="evidence" value="ECO:0007669"/>
    <property type="project" value="UniProtKB-KW"/>
</dbReference>
<feature type="domain" description="Thiamine pyrophosphate enzyme TPP-binding" evidence="2">
    <location>
        <begin position="50"/>
        <end position="217"/>
    </location>
</feature>
<dbReference type="Proteomes" id="UP000177187">
    <property type="component" value="Unassembled WGS sequence"/>
</dbReference>
<evidence type="ECO:0000313" key="4">
    <source>
        <dbReference type="Proteomes" id="UP000177187"/>
    </source>
</evidence>
<dbReference type="STRING" id="1817816.A2Y64_04275"/>
<accession>A0A1F5F6Q4</accession>
<dbReference type="CDD" id="cd03376">
    <property type="entry name" value="TPP_PFOR_porB_like"/>
    <property type="match status" value="1"/>
</dbReference>
<dbReference type="PANTHER" id="PTHR42897">
    <property type="entry name" value="PYRUVATE SYNTHASE SUBUNIT PORB"/>
    <property type="match status" value="1"/>
</dbReference>
<proteinExistence type="predicted"/>
<dbReference type="Pfam" id="PF02775">
    <property type="entry name" value="TPP_enzyme_C"/>
    <property type="match status" value="1"/>
</dbReference>
<dbReference type="InterPro" id="IPR051479">
    <property type="entry name" value="PorB-like"/>
</dbReference>
<dbReference type="SUPFAM" id="SSF52518">
    <property type="entry name" value="Thiamin diphosphate-binding fold (THDP-binding)"/>
    <property type="match status" value="1"/>
</dbReference>